<protein>
    <submittedName>
        <fullName evidence="2">Nuclear transport factor 2 family protein</fullName>
    </submittedName>
</protein>
<evidence type="ECO:0000313" key="2">
    <source>
        <dbReference type="EMBL" id="MBF9067408.1"/>
    </source>
</evidence>
<dbReference type="SUPFAM" id="SSF54427">
    <property type="entry name" value="NTF2-like"/>
    <property type="match status" value="1"/>
</dbReference>
<dbReference type="PANTHER" id="PTHR41252">
    <property type="entry name" value="BLR2505 PROTEIN"/>
    <property type="match status" value="1"/>
</dbReference>
<dbReference type="Pfam" id="PF12680">
    <property type="entry name" value="SnoaL_2"/>
    <property type="match status" value="1"/>
</dbReference>
<keyword evidence="3" id="KW-1185">Reference proteome</keyword>
<dbReference type="PANTHER" id="PTHR41252:SF1">
    <property type="entry name" value="BLR2505 PROTEIN"/>
    <property type="match status" value="1"/>
</dbReference>
<accession>A0A931AZG8</accession>
<evidence type="ECO:0000259" key="1">
    <source>
        <dbReference type="Pfam" id="PF12680"/>
    </source>
</evidence>
<comment type="caution">
    <text evidence="2">The sequence shown here is derived from an EMBL/GenBank/DDBJ whole genome shotgun (WGS) entry which is preliminary data.</text>
</comment>
<dbReference type="Proteomes" id="UP000657385">
    <property type="component" value="Unassembled WGS sequence"/>
</dbReference>
<reference evidence="2" key="1">
    <citation type="submission" date="2020-11" db="EMBL/GenBank/DDBJ databases">
        <title>Isolation and identification of active actinomycetes.</title>
        <authorList>
            <person name="Yu B."/>
        </authorList>
    </citation>
    <scope>NUCLEOTIDE SEQUENCE</scope>
    <source>
        <strain evidence="2">NEAU-YB345</strain>
    </source>
</reference>
<organism evidence="2 3">
    <name type="scientific">Streptacidiphilus fuscans</name>
    <dbReference type="NCBI Taxonomy" id="2789292"/>
    <lineage>
        <taxon>Bacteria</taxon>
        <taxon>Bacillati</taxon>
        <taxon>Actinomycetota</taxon>
        <taxon>Actinomycetes</taxon>
        <taxon>Kitasatosporales</taxon>
        <taxon>Streptomycetaceae</taxon>
        <taxon>Streptacidiphilus</taxon>
    </lineage>
</organism>
<name>A0A931AZG8_9ACTN</name>
<dbReference type="EMBL" id="JADPRT010000002">
    <property type="protein sequence ID" value="MBF9067408.1"/>
    <property type="molecule type" value="Genomic_DNA"/>
</dbReference>
<dbReference type="InterPro" id="IPR032710">
    <property type="entry name" value="NTF2-like_dom_sf"/>
</dbReference>
<sequence length="135" mass="14824">MTAEQQVVLRYFDALANGRQDVVRDSFAADATFTYPADLPMSGTWTGPDGIVDGFLAAAFELLDPEKPVSVEVTGVYPAGEHVIVEWASQGTVRNGNPYRNQNIAVFTVREGRIVSAREYADTQHWEHALRGPAN</sequence>
<gene>
    <name evidence="2" type="ORF">I2501_05065</name>
</gene>
<dbReference type="AlphaFoldDB" id="A0A931AZG8"/>
<proteinExistence type="predicted"/>
<evidence type="ECO:0000313" key="3">
    <source>
        <dbReference type="Proteomes" id="UP000657385"/>
    </source>
</evidence>
<dbReference type="Gene3D" id="3.10.450.50">
    <property type="match status" value="1"/>
</dbReference>
<feature type="domain" description="SnoaL-like" evidence="1">
    <location>
        <begin position="8"/>
        <end position="116"/>
    </location>
</feature>
<dbReference type="InterPro" id="IPR037401">
    <property type="entry name" value="SnoaL-like"/>
</dbReference>